<comment type="caution">
    <text evidence="1">The sequence shown here is derived from an EMBL/GenBank/DDBJ whole genome shotgun (WGS) entry which is preliminary data.</text>
</comment>
<dbReference type="InterPro" id="IPR032342">
    <property type="entry name" value="DUF4861"/>
</dbReference>
<gene>
    <name evidence="1" type="ORF">F5984_21760</name>
</gene>
<name>A0A7J5TTM6_9BACT</name>
<organism evidence="1 2">
    <name type="scientific">Rudanella paleaurantiibacter</name>
    <dbReference type="NCBI Taxonomy" id="2614655"/>
    <lineage>
        <taxon>Bacteria</taxon>
        <taxon>Pseudomonadati</taxon>
        <taxon>Bacteroidota</taxon>
        <taxon>Cytophagia</taxon>
        <taxon>Cytophagales</taxon>
        <taxon>Cytophagaceae</taxon>
        <taxon>Rudanella</taxon>
    </lineage>
</organism>
<evidence type="ECO:0000313" key="2">
    <source>
        <dbReference type="Proteomes" id="UP000488299"/>
    </source>
</evidence>
<evidence type="ECO:0000313" key="1">
    <source>
        <dbReference type="EMBL" id="KAB7727258.1"/>
    </source>
</evidence>
<reference evidence="1 2" key="1">
    <citation type="submission" date="2019-10" db="EMBL/GenBank/DDBJ databases">
        <title>Rudanella paleaurantiibacter sp. nov., isolated from sludge.</title>
        <authorList>
            <person name="Xu S.Q."/>
        </authorList>
    </citation>
    <scope>NUCLEOTIDE SEQUENCE [LARGE SCALE GENOMIC DNA]</scope>
    <source>
        <strain evidence="1 2">HX-22-17</strain>
    </source>
</reference>
<dbReference type="Pfam" id="PF16153">
    <property type="entry name" value="DUF4861"/>
    <property type="match status" value="1"/>
</dbReference>
<accession>A0A7J5TTM6</accession>
<proteinExistence type="predicted"/>
<dbReference type="Proteomes" id="UP000488299">
    <property type="component" value="Unassembled WGS sequence"/>
</dbReference>
<dbReference type="AlphaFoldDB" id="A0A7J5TTM6"/>
<protein>
    <submittedName>
        <fullName evidence="1">DUF4861 domain-containing protein</fullName>
    </submittedName>
</protein>
<dbReference type="EMBL" id="WELI01000011">
    <property type="protein sequence ID" value="KAB7727258.1"/>
    <property type="molecule type" value="Genomic_DNA"/>
</dbReference>
<keyword evidence="2" id="KW-1185">Reference proteome</keyword>
<sequence length="462" mass="51655">MVWLAHDETGPPVRQNIASLRYLITRMFLSHLLILLLLTGGVTSVPTPPGKKIGTLQVSNASAVGLTQKAVRLGRKVLGLAPNTRLYPVLLDETGQLIPAQLDDTDADGQWDELFWVMDIPAKTSRKLMVQLVDTLPVYPNQVRVRFGKRSSAYTPVRPLTEDTFYAHELPIRQGYQPYQTDGPTWENDKVGFRHYFDGRNAKDLFGKRSPALSPDSVGLTPTRAVVDNYHVLRDWGRDVLPVGNAEGLSLGLGGVGLQIGNELYRVGVMATDSVHTVESSRLRVLASGPVRAALELDHRNWKPRPDRDYRLVEQPTIWPGMYAYQNTVQVHNLQGDETLLIGLPRVATPKSVEQLQTDDWVALFTHDKQSYNREHWLGLAIVVPRSLFEGVGEAPAKGPVALSYYARLNARAGKPLTYYALGSWELSDPGFRDPAYFREYLRQFMQQIAQPVAVKMIPNSP</sequence>